<dbReference type="EMBL" id="CP006272">
    <property type="protein sequence ID" value="AGZ41093.1"/>
    <property type="molecule type" value="Genomic_DNA"/>
</dbReference>
<sequence>MDMDHRPGLRLVGADERMAVPRARRDPARWALAAVAVLQILLGTVQILGLHAVDLVNGGHVGNESAAWNIALGAAFLGVARAGTGHAGVLIMLAAFIGVLTVLTVSDLLSGRVGSARLGTHALLVLGFCLVLRLTRRPRPAPQSADRPGTRHRWVTTNAANTPWRNGHHAKHPEPRLPAAYPRRSGTGRRTDHARSRRLR</sequence>
<organism evidence="3 4">
    <name type="scientific">Actinoplanes friuliensis DSM 7358</name>
    <dbReference type="NCBI Taxonomy" id="1246995"/>
    <lineage>
        <taxon>Bacteria</taxon>
        <taxon>Bacillati</taxon>
        <taxon>Actinomycetota</taxon>
        <taxon>Actinomycetes</taxon>
        <taxon>Micromonosporales</taxon>
        <taxon>Micromonosporaceae</taxon>
        <taxon>Actinoplanes</taxon>
    </lineage>
</organism>
<dbReference type="STRING" id="1246995.AFR_14035"/>
<gene>
    <name evidence="3" type="ORF">AFR_14035</name>
</gene>
<dbReference type="PATRIC" id="fig|1246995.3.peg.2847"/>
<protein>
    <recommendedName>
        <fullName evidence="5">Integral membrane protein</fullName>
    </recommendedName>
</protein>
<proteinExistence type="predicted"/>
<dbReference type="HOGENOM" id="CLU_1363785_0_0_11"/>
<dbReference type="AlphaFoldDB" id="U5VVV6"/>
<evidence type="ECO:0008006" key="5">
    <source>
        <dbReference type="Google" id="ProtNLM"/>
    </source>
</evidence>
<dbReference type="KEGG" id="afs:AFR_14035"/>
<dbReference type="RefSeq" id="WP_023361152.1">
    <property type="nucleotide sequence ID" value="NC_022657.1"/>
</dbReference>
<reference evidence="3 4" key="1">
    <citation type="journal article" date="2014" name="J. Biotechnol.">
        <title>Complete genome sequence of the actinobacterium Actinoplanes friuliensis HAG 010964, producer of the lipopeptide antibiotic friulimycin.</title>
        <authorList>
            <person name="Ruckert C."/>
            <person name="Szczepanowski R."/>
            <person name="Albersmeier A."/>
            <person name="Goesmann A."/>
            <person name="Fischer N."/>
            <person name="Steinkamper A."/>
            <person name="Puhler A."/>
            <person name="Biener R."/>
            <person name="Schwartz D."/>
            <person name="Kalinowski J."/>
        </authorList>
    </citation>
    <scope>NUCLEOTIDE SEQUENCE [LARGE SCALE GENOMIC DNA]</scope>
    <source>
        <strain evidence="3 4">DSM 7358</strain>
    </source>
</reference>
<feature type="transmembrane region" description="Helical" evidence="2">
    <location>
        <begin position="30"/>
        <end position="53"/>
    </location>
</feature>
<keyword evidence="4" id="KW-1185">Reference proteome</keyword>
<evidence type="ECO:0000256" key="2">
    <source>
        <dbReference type="SAM" id="Phobius"/>
    </source>
</evidence>
<evidence type="ECO:0000313" key="3">
    <source>
        <dbReference type="EMBL" id="AGZ41093.1"/>
    </source>
</evidence>
<keyword evidence="2" id="KW-0812">Transmembrane</keyword>
<feature type="region of interest" description="Disordered" evidence="1">
    <location>
        <begin position="159"/>
        <end position="200"/>
    </location>
</feature>
<keyword evidence="2" id="KW-0472">Membrane</keyword>
<evidence type="ECO:0000313" key="4">
    <source>
        <dbReference type="Proteomes" id="UP000017746"/>
    </source>
</evidence>
<dbReference type="eggNOG" id="COG5660">
    <property type="taxonomic scope" value="Bacteria"/>
</dbReference>
<dbReference type="OrthoDB" id="5197868at2"/>
<keyword evidence="2" id="KW-1133">Transmembrane helix</keyword>
<evidence type="ECO:0000256" key="1">
    <source>
        <dbReference type="SAM" id="MobiDB-lite"/>
    </source>
</evidence>
<feature type="transmembrane region" description="Helical" evidence="2">
    <location>
        <begin position="89"/>
        <end position="106"/>
    </location>
</feature>
<accession>U5VVV6</accession>
<feature type="transmembrane region" description="Helical" evidence="2">
    <location>
        <begin position="65"/>
        <end position="82"/>
    </location>
</feature>
<name>U5VVV6_9ACTN</name>
<dbReference type="Proteomes" id="UP000017746">
    <property type="component" value="Chromosome"/>
</dbReference>
<feature type="transmembrane region" description="Helical" evidence="2">
    <location>
        <begin position="118"/>
        <end position="135"/>
    </location>
</feature>